<dbReference type="OrthoDB" id="9792692at2"/>
<dbReference type="GO" id="GO:0050661">
    <property type="term" value="F:NADP binding"/>
    <property type="evidence" value="ECO:0007669"/>
    <property type="project" value="InterPro"/>
</dbReference>
<dbReference type="EC" id="1.1.1.25" evidence="2 8"/>
<comment type="caution">
    <text evidence="11">The sequence shown here is derived from an EMBL/GenBank/DDBJ whole genome shotgun (WGS) entry which is preliminary data.</text>
</comment>
<reference evidence="11 12" key="1">
    <citation type="submission" date="2017-03" db="EMBL/GenBank/DDBJ databases">
        <title>Draft Genome sequence of Marispirochaeta sp. strain JC444.</title>
        <authorList>
            <person name="Shivani Y."/>
            <person name="Subhash Y."/>
            <person name="Sasikala C."/>
            <person name="Ramana C."/>
        </authorList>
    </citation>
    <scope>NUCLEOTIDE SEQUENCE [LARGE SCALE GENOMIC DNA]</scope>
    <source>
        <strain evidence="11 12">JC444</strain>
    </source>
</reference>
<evidence type="ECO:0000256" key="7">
    <source>
        <dbReference type="ARBA" id="ARBA00049442"/>
    </source>
</evidence>
<dbReference type="CDD" id="cd00502">
    <property type="entry name" value="DHQase_I"/>
    <property type="match status" value="1"/>
</dbReference>
<dbReference type="GO" id="GO:0009073">
    <property type="term" value="P:aromatic amino acid family biosynthetic process"/>
    <property type="evidence" value="ECO:0007669"/>
    <property type="project" value="UniProtKB-KW"/>
</dbReference>
<evidence type="ECO:0000256" key="3">
    <source>
        <dbReference type="ARBA" id="ARBA00022605"/>
    </source>
</evidence>
<dbReference type="UniPathway" id="UPA00053">
    <property type="reaction ID" value="UER00087"/>
</dbReference>
<evidence type="ECO:0000313" key="11">
    <source>
        <dbReference type="EMBL" id="ORC33917.1"/>
    </source>
</evidence>
<gene>
    <name evidence="8" type="primary">aroE</name>
    <name evidence="11" type="ORF">B4O97_14750</name>
</gene>
<dbReference type="Gene3D" id="3.20.20.70">
    <property type="entry name" value="Aldolase class I"/>
    <property type="match status" value="1"/>
</dbReference>
<dbReference type="PANTHER" id="PTHR21089:SF1">
    <property type="entry name" value="BIFUNCTIONAL 3-DEHYDROQUINATE DEHYDRATASE_SHIKIMATE DEHYDROGENASE, CHLOROPLASTIC"/>
    <property type="match status" value="1"/>
</dbReference>
<dbReference type="SUPFAM" id="SSF51569">
    <property type="entry name" value="Aldolase"/>
    <property type="match status" value="1"/>
</dbReference>
<dbReference type="PANTHER" id="PTHR21089">
    <property type="entry name" value="SHIKIMATE DEHYDROGENASE"/>
    <property type="match status" value="1"/>
</dbReference>
<keyword evidence="12" id="KW-1185">Reference proteome</keyword>
<dbReference type="GO" id="GO:0019632">
    <property type="term" value="P:shikimate metabolic process"/>
    <property type="evidence" value="ECO:0007669"/>
    <property type="project" value="InterPro"/>
</dbReference>
<evidence type="ECO:0000313" key="12">
    <source>
        <dbReference type="Proteomes" id="UP000192343"/>
    </source>
</evidence>
<organism evidence="11 12">
    <name type="scientific">Marispirochaeta aestuarii</name>
    <dbReference type="NCBI Taxonomy" id="1963862"/>
    <lineage>
        <taxon>Bacteria</taxon>
        <taxon>Pseudomonadati</taxon>
        <taxon>Spirochaetota</taxon>
        <taxon>Spirochaetia</taxon>
        <taxon>Spirochaetales</taxon>
        <taxon>Spirochaetaceae</taxon>
        <taxon>Marispirochaeta</taxon>
    </lineage>
</organism>
<evidence type="ECO:0000256" key="2">
    <source>
        <dbReference type="ARBA" id="ARBA00012962"/>
    </source>
</evidence>
<feature type="binding site" evidence="8">
    <location>
        <begin position="344"/>
        <end position="348"/>
    </location>
    <ligand>
        <name>NADP(+)</name>
        <dbReference type="ChEBI" id="CHEBI:58349"/>
    </ligand>
</feature>
<keyword evidence="3 8" id="KW-0028">Amino-acid biosynthesis</keyword>
<accession>A0A1Y1RVB4</accession>
<keyword evidence="6 8" id="KW-0057">Aromatic amino acid biosynthesis</keyword>
<feature type="binding site" evidence="8">
    <location>
        <position position="280"/>
    </location>
    <ligand>
        <name>shikimate</name>
        <dbReference type="ChEBI" id="CHEBI:36208"/>
    </ligand>
</feature>
<dbReference type="CDD" id="cd01065">
    <property type="entry name" value="NAD_bind_Shikimate_DH"/>
    <property type="match status" value="1"/>
</dbReference>
<evidence type="ECO:0000256" key="4">
    <source>
        <dbReference type="ARBA" id="ARBA00022857"/>
    </source>
</evidence>
<dbReference type="STRING" id="1963862.B4O97_14750"/>
<dbReference type="GO" id="GO:0008652">
    <property type="term" value="P:amino acid biosynthetic process"/>
    <property type="evidence" value="ECO:0007669"/>
    <property type="project" value="UniProtKB-KW"/>
</dbReference>
<dbReference type="HAMAP" id="MF_00222">
    <property type="entry name" value="Shikimate_DH_AroE"/>
    <property type="match status" value="1"/>
</dbReference>
<dbReference type="GO" id="GO:0004764">
    <property type="term" value="F:shikimate 3-dehydrogenase (NADP+) activity"/>
    <property type="evidence" value="ECO:0007669"/>
    <property type="project" value="UniProtKB-UniRule"/>
</dbReference>
<dbReference type="GO" id="GO:0005829">
    <property type="term" value="C:cytosol"/>
    <property type="evidence" value="ECO:0007669"/>
    <property type="project" value="TreeGrafter"/>
</dbReference>
<feature type="active site" description="Proton acceptor" evidence="8">
    <location>
        <position position="284"/>
    </location>
</feature>
<comment type="catalytic activity">
    <reaction evidence="7 8">
        <text>shikimate + NADP(+) = 3-dehydroshikimate + NADPH + H(+)</text>
        <dbReference type="Rhea" id="RHEA:17737"/>
        <dbReference type="ChEBI" id="CHEBI:15378"/>
        <dbReference type="ChEBI" id="CHEBI:16630"/>
        <dbReference type="ChEBI" id="CHEBI:36208"/>
        <dbReference type="ChEBI" id="CHEBI:57783"/>
        <dbReference type="ChEBI" id="CHEBI:58349"/>
        <dbReference type="EC" id="1.1.1.25"/>
    </reaction>
</comment>
<evidence type="ECO:0000256" key="6">
    <source>
        <dbReference type="ARBA" id="ARBA00023141"/>
    </source>
</evidence>
<feature type="binding site" evidence="8">
    <location>
        <begin position="367"/>
        <end position="372"/>
    </location>
    <ligand>
        <name>NADP(+)</name>
        <dbReference type="ChEBI" id="CHEBI:58349"/>
    </ligand>
</feature>
<comment type="function">
    <text evidence="8">Involved in the biosynthesis of the chorismate, which leads to the biosynthesis of aromatic amino acids. Catalyzes the reversible NADPH linked reduction of 3-dehydroshikimate (DHSA) to yield shikimate (SA).</text>
</comment>
<dbReference type="Gene3D" id="3.40.50.10860">
    <property type="entry name" value="Leucine Dehydrogenase, chain A, domain 1"/>
    <property type="match status" value="1"/>
</dbReference>
<comment type="pathway">
    <text evidence="1 8">Metabolic intermediate biosynthesis; chorismate biosynthesis; chorismate from D-erythrose 4-phosphate and phosphoenolpyruvate: step 4/7.</text>
</comment>
<dbReference type="InterPro" id="IPR001381">
    <property type="entry name" value="DHquinase_I"/>
</dbReference>
<feature type="binding site" evidence="8">
    <location>
        <position position="296"/>
    </location>
    <ligand>
        <name>NADP(+)</name>
        <dbReference type="ChEBI" id="CHEBI:58349"/>
    </ligand>
</feature>
<dbReference type="Pfam" id="PF08501">
    <property type="entry name" value="Shikimate_dh_N"/>
    <property type="match status" value="1"/>
</dbReference>
<dbReference type="InterPro" id="IPR013785">
    <property type="entry name" value="Aldolase_TIM"/>
</dbReference>
<dbReference type="InterPro" id="IPR013708">
    <property type="entry name" value="Shikimate_DH-bd_N"/>
</dbReference>
<feature type="binding site" evidence="8">
    <location>
        <position position="463"/>
    </location>
    <ligand>
        <name>shikimate</name>
        <dbReference type="ChEBI" id="CHEBI:36208"/>
    </ligand>
</feature>
<dbReference type="InterPro" id="IPR046346">
    <property type="entry name" value="Aminoacid_DH-like_N_sf"/>
</dbReference>
<dbReference type="InterPro" id="IPR036291">
    <property type="entry name" value="NAD(P)-bd_dom_sf"/>
</dbReference>
<dbReference type="Pfam" id="PF01487">
    <property type="entry name" value="DHquinase_I"/>
    <property type="match status" value="1"/>
</dbReference>
<dbReference type="EMBL" id="MWQY01000017">
    <property type="protein sequence ID" value="ORC33917.1"/>
    <property type="molecule type" value="Genomic_DNA"/>
</dbReference>
<proteinExistence type="inferred from homology"/>
<dbReference type="SUPFAM" id="SSF53223">
    <property type="entry name" value="Aminoacid dehydrogenase-like, N-terminal domain"/>
    <property type="match status" value="1"/>
</dbReference>
<feature type="binding site" evidence="8">
    <location>
        <position position="435"/>
    </location>
    <ligand>
        <name>shikimate</name>
        <dbReference type="ChEBI" id="CHEBI:36208"/>
    </ligand>
</feature>
<dbReference type="GO" id="GO:0003855">
    <property type="term" value="F:3-dehydroquinate dehydratase activity"/>
    <property type="evidence" value="ECO:0007669"/>
    <property type="project" value="InterPro"/>
</dbReference>
<dbReference type="Proteomes" id="UP000192343">
    <property type="component" value="Unassembled WGS sequence"/>
</dbReference>
<dbReference type="AlphaFoldDB" id="A0A1Y1RVB4"/>
<dbReference type="RefSeq" id="WP_083051959.1">
    <property type="nucleotide sequence ID" value="NZ_MWQY01000017.1"/>
</dbReference>
<feature type="domain" description="Quinate/shikimate 5-dehydrogenase/glutamyl-tRNA reductase" evidence="9">
    <location>
        <begin position="338"/>
        <end position="387"/>
    </location>
</feature>
<evidence type="ECO:0000256" key="5">
    <source>
        <dbReference type="ARBA" id="ARBA00023002"/>
    </source>
</evidence>
<evidence type="ECO:0000256" key="1">
    <source>
        <dbReference type="ARBA" id="ARBA00004871"/>
    </source>
</evidence>
<sequence length="478" mass="52843">MICLSLTRETLAENLKEIERYKKYLQLCELRGDCLTEWDTEALRDFPRQAGVPLILTLRRAGDGGNWRTSEEERCSRFMELLSSGYAWVDLEHVSATESVARAARKKGIRIIRSFHDTRGVPEDLPERFRELPEREGEIPRIVTTPRSVADLRIILQTLRETSGPGIIQAMGEWGFPARILSGLYGSYFTLVSPEKSPDDPVPLSPESLEKLYRYSTLSSSTSIFGIIGNPVLHSRSPLIHNSGYAKQSLDAVYLPFKVDDVGEFFSLAEELSIQGFSVTIPHKSEVIPRLVQTSDEVAAIGACNTVVRSSCGFKGYNTDVRGFMLPLKKLCVAGFPKRAVVIGAGGAARAVVYGLKEAGTEILIVNRTESKALDLAREFKCRGAALSPGIYSEMAEYAELVVQTSAAGMHPLEEIDPVSGYPWTGKEIAYDLIYIPEKTRFLSAAENAGCRILNGAPMLQAQGEAQYKLFTGTEYPR</sequence>
<dbReference type="InterPro" id="IPR011342">
    <property type="entry name" value="Shikimate_DH"/>
</dbReference>
<dbReference type="GO" id="GO:0009423">
    <property type="term" value="P:chorismate biosynthetic process"/>
    <property type="evidence" value="ECO:0007669"/>
    <property type="project" value="UniProtKB-UniRule"/>
</dbReference>
<feature type="binding site" evidence="8">
    <location>
        <position position="320"/>
    </location>
    <ligand>
        <name>shikimate</name>
        <dbReference type="ChEBI" id="CHEBI:36208"/>
    </ligand>
</feature>
<dbReference type="InterPro" id="IPR022893">
    <property type="entry name" value="Shikimate_DH_fam"/>
</dbReference>
<feature type="binding site" evidence="8">
    <location>
        <position position="456"/>
    </location>
    <ligand>
        <name>NADP(+)</name>
        <dbReference type="ChEBI" id="CHEBI:58349"/>
    </ligand>
</feature>
<dbReference type="Gene3D" id="3.40.50.720">
    <property type="entry name" value="NAD(P)-binding Rossmann-like Domain"/>
    <property type="match status" value="1"/>
</dbReference>
<evidence type="ECO:0000259" key="10">
    <source>
        <dbReference type="Pfam" id="PF08501"/>
    </source>
</evidence>
<protein>
    <recommendedName>
        <fullName evidence="2 8">Shikimate dehydrogenase (NADP(+))</fullName>
        <shortName evidence="8">SDH</shortName>
        <ecNumber evidence="2 8">1.1.1.25</ecNumber>
    </recommendedName>
</protein>
<dbReference type="NCBIfam" id="TIGR00507">
    <property type="entry name" value="aroE"/>
    <property type="match status" value="1"/>
</dbReference>
<dbReference type="InterPro" id="IPR006151">
    <property type="entry name" value="Shikm_DH/Glu-tRNA_Rdtase"/>
</dbReference>
<keyword evidence="4 8" id="KW-0521">NADP</keyword>
<comment type="similarity">
    <text evidence="8">Belongs to the shikimate dehydrogenase family.</text>
</comment>
<evidence type="ECO:0000256" key="8">
    <source>
        <dbReference type="HAMAP-Rule" id="MF_00222"/>
    </source>
</evidence>
<dbReference type="SUPFAM" id="SSF51735">
    <property type="entry name" value="NAD(P)-binding Rossmann-fold domains"/>
    <property type="match status" value="1"/>
</dbReference>
<dbReference type="Pfam" id="PF01488">
    <property type="entry name" value="Shikimate_DH"/>
    <property type="match status" value="1"/>
</dbReference>
<feature type="binding site" evidence="8">
    <location>
        <position position="305"/>
    </location>
    <ligand>
        <name>shikimate</name>
        <dbReference type="ChEBI" id="CHEBI:36208"/>
    </ligand>
</feature>
<feature type="binding site" evidence="8">
    <location>
        <begin position="235"/>
        <end position="237"/>
    </location>
    <ligand>
        <name>shikimate</name>
        <dbReference type="ChEBI" id="CHEBI:36208"/>
    </ligand>
</feature>
<comment type="subunit">
    <text evidence="8">Homodimer.</text>
</comment>
<keyword evidence="5 8" id="KW-0560">Oxidoreductase</keyword>
<feature type="binding site" evidence="8">
    <location>
        <position position="433"/>
    </location>
    <ligand>
        <name>NADP(+)</name>
        <dbReference type="ChEBI" id="CHEBI:58349"/>
    </ligand>
</feature>
<name>A0A1Y1RVB4_9SPIO</name>
<feature type="domain" description="Shikimate dehydrogenase substrate binding N-terminal" evidence="10">
    <location>
        <begin position="227"/>
        <end position="307"/>
    </location>
</feature>
<evidence type="ECO:0000259" key="9">
    <source>
        <dbReference type="Pfam" id="PF01488"/>
    </source>
</evidence>